<comment type="caution">
    <text evidence="2">The sequence shown here is derived from an EMBL/GenBank/DDBJ whole genome shotgun (WGS) entry which is preliminary data.</text>
</comment>
<name>T0ZNZ5_9ZZZZ</name>
<sequence>MRERAQAEHLVQLQAVHSTVDRIPLPTGLADVVLLANVLHDIPAPTLAEAVRLLGPGGRLVNVDWAPRPTPHGPPASIRIAPAAASRMFGRLGLRTVERWTLGPWHYGLTLVRP</sequence>
<evidence type="ECO:0000313" key="2">
    <source>
        <dbReference type="EMBL" id="EQD50046.1"/>
    </source>
</evidence>
<dbReference type="Gene3D" id="3.40.50.150">
    <property type="entry name" value="Vaccinia Virus protein VP39"/>
    <property type="match status" value="1"/>
</dbReference>
<reference evidence="2" key="2">
    <citation type="journal article" date="2014" name="ISME J.">
        <title>Microbial stratification in low pH oxic and suboxic macroscopic growths along an acid mine drainage.</title>
        <authorList>
            <person name="Mendez-Garcia C."/>
            <person name="Mesa V."/>
            <person name="Sprenger R.R."/>
            <person name="Richter M."/>
            <person name="Diez M.S."/>
            <person name="Solano J."/>
            <person name="Bargiela R."/>
            <person name="Golyshina O.V."/>
            <person name="Manteca A."/>
            <person name="Ramos J.L."/>
            <person name="Gallego J.R."/>
            <person name="Llorente I."/>
            <person name="Martins Dos Santos V.A."/>
            <person name="Jensen O.N."/>
            <person name="Pelaez A.I."/>
            <person name="Sanchez J."/>
            <person name="Ferrer M."/>
        </authorList>
    </citation>
    <scope>NUCLEOTIDE SEQUENCE</scope>
</reference>
<dbReference type="GO" id="GO:0032259">
    <property type="term" value="P:methylation"/>
    <property type="evidence" value="ECO:0007669"/>
    <property type="project" value="UniProtKB-KW"/>
</dbReference>
<protein>
    <submittedName>
        <fullName evidence="2">SAM-dependent methyltransferase</fullName>
    </submittedName>
</protein>
<dbReference type="SUPFAM" id="SSF53335">
    <property type="entry name" value="S-adenosyl-L-methionine-dependent methyltransferases"/>
    <property type="match status" value="1"/>
</dbReference>
<evidence type="ECO:0000259" key="1">
    <source>
        <dbReference type="Pfam" id="PF08241"/>
    </source>
</evidence>
<gene>
    <name evidence="2" type="ORF">B1B_11374</name>
</gene>
<dbReference type="Pfam" id="PF08241">
    <property type="entry name" value="Methyltransf_11"/>
    <property type="match status" value="1"/>
</dbReference>
<feature type="domain" description="Methyltransferase type 11" evidence="1">
    <location>
        <begin position="2"/>
        <end position="61"/>
    </location>
</feature>
<accession>T0ZNZ5</accession>
<dbReference type="EMBL" id="AUZY01007384">
    <property type="protein sequence ID" value="EQD50046.1"/>
    <property type="molecule type" value="Genomic_DNA"/>
</dbReference>
<dbReference type="InterPro" id="IPR029063">
    <property type="entry name" value="SAM-dependent_MTases_sf"/>
</dbReference>
<organism evidence="2">
    <name type="scientific">mine drainage metagenome</name>
    <dbReference type="NCBI Taxonomy" id="410659"/>
    <lineage>
        <taxon>unclassified sequences</taxon>
        <taxon>metagenomes</taxon>
        <taxon>ecological metagenomes</taxon>
    </lineage>
</organism>
<dbReference type="AlphaFoldDB" id="T0ZNZ5"/>
<keyword evidence="2" id="KW-0808">Transferase</keyword>
<dbReference type="InterPro" id="IPR013216">
    <property type="entry name" value="Methyltransf_11"/>
</dbReference>
<dbReference type="GO" id="GO:0008757">
    <property type="term" value="F:S-adenosylmethionine-dependent methyltransferase activity"/>
    <property type="evidence" value="ECO:0007669"/>
    <property type="project" value="InterPro"/>
</dbReference>
<proteinExistence type="predicted"/>
<reference evidence="2" key="1">
    <citation type="submission" date="2013-08" db="EMBL/GenBank/DDBJ databases">
        <authorList>
            <person name="Mendez C."/>
            <person name="Richter M."/>
            <person name="Ferrer M."/>
            <person name="Sanchez J."/>
        </authorList>
    </citation>
    <scope>NUCLEOTIDE SEQUENCE</scope>
</reference>
<keyword evidence="2" id="KW-0489">Methyltransferase</keyword>